<dbReference type="PANTHER" id="PTHR36504">
    <property type="entry name" value="LIPOPOLYSACCHARIDE EXPORT SYSTEM PROTEIN LPTA"/>
    <property type="match status" value="1"/>
</dbReference>
<evidence type="ECO:0000256" key="1">
    <source>
        <dbReference type="ARBA" id="ARBA00022729"/>
    </source>
</evidence>
<keyword evidence="1 2" id="KW-0732">Signal</keyword>
<dbReference type="GO" id="GO:0015920">
    <property type="term" value="P:lipopolysaccharide transport"/>
    <property type="evidence" value="ECO:0007669"/>
    <property type="project" value="TreeGrafter"/>
</dbReference>
<dbReference type="Gene3D" id="2.60.450.10">
    <property type="entry name" value="Lipopolysaccharide (LPS) transport protein A like domain"/>
    <property type="match status" value="1"/>
</dbReference>
<feature type="signal peptide" evidence="2">
    <location>
        <begin position="1"/>
        <end position="20"/>
    </location>
</feature>
<dbReference type="Proteomes" id="UP000265691">
    <property type="component" value="Unassembled WGS sequence"/>
</dbReference>
<evidence type="ECO:0000256" key="2">
    <source>
        <dbReference type="SAM" id="SignalP"/>
    </source>
</evidence>
<feature type="chain" id="PRO_5017471596" evidence="2">
    <location>
        <begin position="21"/>
        <end position="161"/>
    </location>
</feature>
<comment type="caution">
    <text evidence="3">The sequence shown here is derived from an EMBL/GenBank/DDBJ whole genome shotgun (WGS) entry which is preliminary data.</text>
</comment>
<dbReference type="InterPro" id="IPR052037">
    <property type="entry name" value="LPS_export_LptA"/>
</dbReference>
<keyword evidence="4" id="KW-1185">Reference proteome</keyword>
<proteinExistence type="predicted"/>
<dbReference type="GO" id="GO:0030288">
    <property type="term" value="C:outer membrane-bounded periplasmic space"/>
    <property type="evidence" value="ECO:0007669"/>
    <property type="project" value="TreeGrafter"/>
</dbReference>
<name>A0A3A1Y260_9GAMM</name>
<dbReference type="GO" id="GO:0009279">
    <property type="term" value="C:cell outer membrane"/>
    <property type="evidence" value="ECO:0007669"/>
    <property type="project" value="TreeGrafter"/>
</dbReference>
<evidence type="ECO:0000313" key="4">
    <source>
        <dbReference type="Proteomes" id="UP000265691"/>
    </source>
</evidence>
<evidence type="ECO:0000313" key="3">
    <source>
        <dbReference type="EMBL" id="RIY31500.1"/>
    </source>
</evidence>
<gene>
    <name evidence="3" type="ORF">CKF54_06605</name>
</gene>
<reference evidence="3 4" key="1">
    <citation type="submission" date="2017-08" db="EMBL/GenBank/DDBJ databases">
        <title>Reclassification of Bisgaard taxon 37 and 44.</title>
        <authorList>
            <person name="Christensen H."/>
        </authorList>
    </citation>
    <scope>NUCLEOTIDE SEQUENCE [LARGE SCALE GENOMIC DNA]</scope>
    <source>
        <strain evidence="3 4">B96_3</strain>
    </source>
</reference>
<accession>A0A3A1Y260</accession>
<dbReference type="GO" id="GO:0017089">
    <property type="term" value="F:glycolipid transfer activity"/>
    <property type="evidence" value="ECO:0007669"/>
    <property type="project" value="TreeGrafter"/>
</dbReference>
<dbReference type="AlphaFoldDB" id="A0A3A1Y260"/>
<sequence>MYKFISLILLLVGSLTFSYANSTSNNTVSIQSNNQELEQLGDGNLRSVFVGNVVVIYNKTTTIRADRVVASNINGKRTIVATGNNVVLTNQQREFRLDCRELTFDVNSGVVTAINGTAVLQTNNISGNVLIYNVNTGNITAKGSSSTQVKTILNSSSSSNK</sequence>
<dbReference type="OrthoDB" id="5678277at2"/>
<dbReference type="RefSeq" id="WP_119525572.1">
    <property type="nucleotide sequence ID" value="NZ_NRHC01000090.1"/>
</dbReference>
<organism evidence="3 4">
    <name type="scientific">Psittacicella hinzii</name>
    <dbReference type="NCBI Taxonomy" id="2028575"/>
    <lineage>
        <taxon>Bacteria</taxon>
        <taxon>Pseudomonadati</taxon>
        <taxon>Pseudomonadota</taxon>
        <taxon>Gammaproteobacteria</taxon>
        <taxon>Pasteurellales</taxon>
        <taxon>Psittacicellaceae</taxon>
        <taxon>Psittacicella</taxon>
    </lineage>
</organism>
<dbReference type="PANTHER" id="PTHR36504:SF1">
    <property type="entry name" value="LIPOPOLYSACCHARIDE EXPORT SYSTEM PROTEIN LPTA"/>
    <property type="match status" value="1"/>
</dbReference>
<protein>
    <submittedName>
        <fullName evidence="3">Uncharacterized protein</fullName>
    </submittedName>
</protein>
<dbReference type="EMBL" id="NRHC01000090">
    <property type="protein sequence ID" value="RIY31500.1"/>
    <property type="molecule type" value="Genomic_DNA"/>
</dbReference>